<dbReference type="Proteomes" id="UP000251281">
    <property type="component" value="Unassembled WGS sequence"/>
</dbReference>
<proteinExistence type="predicted"/>
<evidence type="ECO:0000313" key="2">
    <source>
        <dbReference type="EMBL" id="RAW59690.1"/>
    </source>
</evidence>
<gene>
    <name evidence="2" type="ORF">C4N24_02675</name>
</gene>
<keyword evidence="1" id="KW-0812">Transmembrane</keyword>
<evidence type="ECO:0000256" key="1">
    <source>
        <dbReference type="SAM" id="Phobius"/>
    </source>
</evidence>
<dbReference type="AlphaFoldDB" id="A0A329UEU5"/>
<feature type="transmembrane region" description="Helical" evidence="1">
    <location>
        <begin position="67"/>
        <end position="90"/>
    </location>
</feature>
<dbReference type="EMBL" id="PRLD01000002">
    <property type="protein sequence ID" value="RAW59690.1"/>
    <property type="molecule type" value="Genomic_DNA"/>
</dbReference>
<keyword evidence="1" id="KW-0472">Membrane</keyword>
<reference evidence="2 3" key="1">
    <citation type="submission" date="2018-02" db="EMBL/GenBank/DDBJ databases">
        <title>Complete genome sequencing of Faecalibacterium prausnitzii strains isolated from the human gut.</title>
        <authorList>
            <person name="Fitzgerald B.C."/>
            <person name="Shkoporov A.N."/>
            <person name="Ross P.R."/>
            <person name="Hill C."/>
        </authorList>
    </citation>
    <scope>NUCLEOTIDE SEQUENCE [LARGE SCALE GENOMIC DNA]</scope>
    <source>
        <strain evidence="2 3">APC923/51-1</strain>
    </source>
</reference>
<name>A0A329UEU5_9FIRM</name>
<feature type="transmembrane region" description="Helical" evidence="1">
    <location>
        <begin position="37"/>
        <end position="55"/>
    </location>
</feature>
<accession>A0A329UEU5</accession>
<comment type="caution">
    <text evidence="2">The sequence shown here is derived from an EMBL/GenBank/DDBJ whole genome shotgun (WGS) entry which is preliminary data.</text>
</comment>
<organism evidence="2 3">
    <name type="scientific">Faecalibacterium prausnitzii</name>
    <dbReference type="NCBI Taxonomy" id="853"/>
    <lineage>
        <taxon>Bacteria</taxon>
        <taxon>Bacillati</taxon>
        <taxon>Bacillota</taxon>
        <taxon>Clostridia</taxon>
        <taxon>Eubacteriales</taxon>
        <taxon>Oscillospiraceae</taxon>
        <taxon>Faecalibacterium</taxon>
    </lineage>
</organism>
<keyword evidence="1" id="KW-1133">Transmembrane helix</keyword>
<protein>
    <submittedName>
        <fullName evidence="2">Uncharacterized protein</fullName>
    </submittedName>
</protein>
<evidence type="ECO:0000313" key="3">
    <source>
        <dbReference type="Proteomes" id="UP000251281"/>
    </source>
</evidence>
<sequence length="99" mass="11132">MTDMQQKHSSVPEIVGRSLFYTLTNYLLISMELSFRAQWLSVLFSAALVWCNMEYWNAVYRLTGKKLAAWALWGVCIAASTGVAYFAGYIQGTLVPLVV</sequence>